<feature type="compositionally biased region" description="Basic and acidic residues" evidence="1">
    <location>
        <begin position="182"/>
        <end position="192"/>
    </location>
</feature>
<protein>
    <submittedName>
        <fullName evidence="2">Uncharacterized protein</fullName>
    </submittedName>
</protein>
<sequence>MFRNLLCYRSYKINLFHHIFTRGRKPFFDTSWMTKQGKEAQKRAICLPPLISIADCEIPVELMACSFVTPLLYNNNNNSYVHSRLNKNVATPKFNCTHNKVCVVSCSKDPTSRNTTRREAIGTLFSTAALSITIPLLLAEKPTVDKPEQLRKDVESLKYDEELILNPDPAEKDPLRYQPPPKEPEYRKQEKELIKSEEEKYQNMVKEELQQESELRSKFGNKKK</sequence>
<dbReference type="EMBL" id="JANCYU010000062">
    <property type="protein sequence ID" value="KAK4528273.1"/>
    <property type="molecule type" value="Genomic_DNA"/>
</dbReference>
<accession>A0AAV9ILB3</accession>
<dbReference type="Proteomes" id="UP001300502">
    <property type="component" value="Unassembled WGS sequence"/>
</dbReference>
<dbReference type="AlphaFoldDB" id="A0AAV9ILB3"/>
<evidence type="ECO:0000313" key="3">
    <source>
        <dbReference type="Proteomes" id="UP001300502"/>
    </source>
</evidence>
<name>A0AAV9ILB3_9RHOD</name>
<comment type="caution">
    <text evidence="2">The sequence shown here is derived from an EMBL/GenBank/DDBJ whole genome shotgun (WGS) entry which is preliminary data.</text>
</comment>
<feature type="compositionally biased region" description="Basic and acidic residues" evidence="1">
    <location>
        <begin position="204"/>
        <end position="217"/>
    </location>
</feature>
<feature type="region of interest" description="Disordered" evidence="1">
    <location>
        <begin position="163"/>
        <end position="192"/>
    </location>
</feature>
<gene>
    <name evidence="2" type="ORF">GAYE_SCF54G6210</name>
</gene>
<feature type="region of interest" description="Disordered" evidence="1">
    <location>
        <begin position="204"/>
        <end position="224"/>
    </location>
</feature>
<keyword evidence="3" id="KW-1185">Reference proteome</keyword>
<organism evidence="2 3">
    <name type="scientific">Galdieria yellowstonensis</name>
    <dbReference type="NCBI Taxonomy" id="3028027"/>
    <lineage>
        <taxon>Eukaryota</taxon>
        <taxon>Rhodophyta</taxon>
        <taxon>Bangiophyceae</taxon>
        <taxon>Galdieriales</taxon>
        <taxon>Galdieriaceae</taxon>
        <taxon>Galdieria</taxon>
    </lineage>
</organism>
<proteinExistence type="predicted"/>
<reference evidence="2 3" key="1">
    <citation type="submission" date="2022-07" db="EMBL/GenBank/DDBJ databases">
        <title>Genome-wide signatures of adaptation to extreme environments.</title>
        <authorList>
            <person name="Cho C.H."/>
            <person name="Yoon H.S."/>
        </authorList>
    </citation>
    <scope>NUCLEOTIDE SEQUENCE [LARGE SCALE GENOMIC DNA]</scope>
    <source>
        <strain evidence="2 3">108.79 E11</strain>
    </source>
</reference>
<evidence type="ECO:0000256" key="1">
    <source>
        <dbReference type="SAM" id="MobiDB-lite"/>
    </source>
</evidence>
<evidence type="ECO:0000313" key="2">
    <source>
        <dbReference type="EMBL" id="KAK4528273.1"/>
    </source>
</evidence>